<dbReference type="Gene3D" id="1.20.120.160">
    <property type="entry name" value="HPT domain"/>
    <property type="match status" value="1"/>
</dbReference>
<evidence type="ECO:0000256" key="1">
    <source>
        <dbReference type="ARBA" id="ARBA00023012"/>
    </source>
</evidence>
<dbReference type="GO" id="GO:0004672">
    <property type="term" value="F:protein kinase activity"/>
    <property type="evidence" value="ECO:0007669"/>
    <property type="project" value="UniProtKB-ARBA"/>
</dbReference>
<organism evidence="5 6">
    <name type="scientific">Legionella drancourtii LLAP12</name>
    <dbReference type="NCBI Taxonomy" id="658187"/>
    <lineage>
        <taxon>Bacteria</taxon>
        <taxon>Pseudomonadati</taxon>
        <taxon>Pseudomonadota</taxon>
        <taxon>Gammaproteobacteria</taxon>
        <taxon>Legionellales</taxon>
        <taxon>Legionellaceae</taxon>
        <taxon>Legionella</taxon>
    </lineage>
</organism>
<name>G9EMA3_9GAMM</name>
<evidence type="ECO:0000256" key="3">
    <source>
        <dbReference type="SAM" id="MobiDB-lite"/>
    </source>
</evidence>
<comment type="caution">
    <text evidence="2">Lacks conserved residue(s) required for the propagation of feature annotation.</text>
</comment>
<keyword evidence="1" id="KW-0902">Two-component regulatory system</keyword>
<evidence type="ECO:0000313" key="5">
    <source>
        <dbReference type="EMBL" id="EHL31703.1"/>
    </source>
</evidence>
<evidence type="ECO:0000259" key="4">
    <source>
        <dbReference type="PROSITE" id="PS50894"/>
    </source>
</evidence>
<dbReference type="SUPFAM" id="SSF47226">
    <property type="entry name" value="Histidine-containing phosphotransfer domain, HPT domain"/>
    <property type="match status" value="1"/>
</dbReference>
<gene>
    <name evidence="5" type="ORF">LDG_6367</name>
</gene>
<dbReference type="EMBL" id="JH413811">
    <property type="protein sequence ID" value="EHL31703.1"/>
    <property type="molecule type" value="Genomic_DNA"/>
</dbReference>
<dbReference type="InterPro" id="IPR036641">
    <property type="entry name" value="HPT_dom_sf"/>
</dbReference>
<dbReference type="STRING" id="658187.LDG_6367"/>
<dbReference type="GO" id="GO:0000160">
    <property type="term" value="P:phosphorelay signal transduction system"/>
    <property type="evidence" value="ECO:0007669"/>
    <property type="project" value="UniProtKB-KW"/>
</dbReference>
<dbReference type="AlphaFoldDB" id="G9EMA3"/>
<evidence type="ECO:0000313" key="6">
    <source>
        <dbReference type="Proteomes" id="UP000002770"/>
    </source>
</evidence>
<evidence type="ECO:0000256" key="2">
    <source>
        <dbReference type="PROSITE-ProRule" id="PRU00110"/>
    </source>
</evidence>
<reference evidence="5 6" key="1">
    <citation type="journal article" date="2011" name="BMC Genomics">
        <title>Insight into cross-talk between intra-amoebal pathogens.</title>
        <authorList>
            <person name="Gimenez G."/>
            <person name="Bertelli C."/>
            <person name="Moliner C."/>
            <person name="Robert C."/>
            <person name="Raoult D."/>
            <person name="Fournier P.E."/>
            <person name="Greub G."/>
        </authorList>
    </citation>
    <scope>NUCLEOTIDE SEQUENCE [LARGE SCALE GENOMIC DNA]</scope>
    <source>
        <strain evidence="5 6">LLAP12</strain>
    </source>
</reference>
<dbReference type="InParanoid" id="G9EMA3"/>
<protein>
    <recommendedName>
        <fullName evidence="4">HPt domain-containing protein</fullName>
    </recommendedName>
</protein>
<feature type="region of interest" description="Disordered" evidence="3">
    <location>
        <begin position="131"/>
        <end position="162"/>
    </location>
</feature>
<dbReference type="PROSITE" id="PS50894">
    <property type="entry name" value="HPT"/>
    <property type="match status" value="1"/>
</dbReference>
<feature type="domain" description="HPt" evidence="4">
    <location>
        <begin position="4"/>
        <end position="107"/>
    </location>
</feature>
<accession>G9EMA3</accession>
<dbReference type="HOGENOM" id="CLU_1538192_0_0_6"/>
<dbReference type="eggNOG" id="COG3266">
    <property type="taxonomic scope" value="Bacteria"/>
</dbReference>
<sequence length="174" mass="19296">MIPDEPLLKQLIATFNTELESLLSVITDNLQKIKPGASDNNLKPIISEISRSGRNIKVAALSVGINDLAKMAESIEKLFASEHEVTAERIDLVFRSVDGMRELMQEFIEKKSCSANVRELLHQLQQQAHLSEKEEEASVIPEPSVPEGPSLPLATPSSNASEREFLKKLLQPLK</sequence>
<proteinExistence type="predicted"/>
<dbReference type="RefSeq" id="WP_006870301.1">
    <property type="nucleotide sequence ID" value="NZ_JH413811.1"/>
</dbReference>
<dbReference type="Proteomes" id="UP000002770">
    <property type="component" value="Unassembled WGS sequence"/>
</dbReference>
<keyword evidence="6" id="KW-1185">Reference proteome</keyword>
<dbReference type="InterPro" id="IPR008207">
    <property type="entry name" value="Sig_transdc_His_kin_Hpt_dom"/>
</dbReference>